<dbReference type="Proteomes" id="UP000290682">
    <property type="component" value="Unassembled WGS sequence"/>
</dbReference>
<comment type="caution">
    <text evidence="1">The sequence shown here is derived from an EMBL/GenBank/DDBJ whole genome shotgun (WGS) entry which is preliminary data.</text>
</comment>
<dbReference type="RefSeq" id="WP_129213451.1">
    <property type="nucleotide sequence ID" value="NZ_REGR01000014.1"/>
</dbReference>
<reference evidence="1 2" key="1">
    <citation type="submission" date="2018-10" db="EMBL/GenBank/DDBJ databases">
        <title>Draft genome of Fastidiocella sp. strain 375T, a bacterium isolated from a karstic cave dripping water.</title>
        <authorList>
            <person name="Coelho C."/>
            <person name="Verissimo A."/>
            <person name="Tiago I."/>
        </authorList>
    </citation>
    <scope>NUCLEOTIDE SEQUENCE [LARGE SCALE GENOMIC DNA]</scope>
    <source>
        <strain evidence="1 2">CAVE-375</strain>
    </source>
</reference>
<evidence type="ECO:0000313" key="1">
    <source>
        <dbReference type="EMBL" id="RXZ42662.1"/>
    </source>
</evidence>
<dbReference type="EMBL" id="REGR01000014">
    <property type="protein sequence ID" value="RXZ42662.1"/>
    <property type="molecule type" value="Genomic_DNA"/>
</dbReference>
<protein>
    <recommendedName>
        <fullName evidence="3">XRE family transcriptional regulator</fullName>
    </recommendedName>
</protein>
<gene>
    <name evidence="1" type="ORF">EBB06_12260</name>
</gene>
<proteinExistence type="predicted"/>
<evidence type="ECO:0008006" key="3">
    <source>
        <dbReference type="Google" id="ProtNLM"/>
    </source>
</evidence>
<sequence>MTDEAINWSTMIFTIKRHLQVSYRVIGEKVGLSGSEIAKIARGEADYEPRYTPGRKLIELEEKAKAI</sequence>
<accession>A0ABY0FAI3</accession>
<organism evidence="1 2">
    <name type="scientific">Crenobacter cavernae</name>
    <dbReference type="NCBI Taxonomy" id="2290923"/>
    <lineage>
        <taxon>Bacteria</taxon>
        <taxon>Pseudomonadati</taxon>
        <taxon>Pseudomonadota</taxon>
        <taxon>Betaproteobacteria</taxon>
        <taxon>Neisseriales</taxon>
        <taxon>Neisseriaceae</taxon>
        <taxon>Crenobacter</taxon>
    </lineage>
</organism>
<keyword evidence="2" id="KW-1185">Reference proteome</keyword>
<evidence type="ECO:0000313" key="2">
    <source>
        <dbReference type="Proteomes" id="UP000290682"/>
    </source>
</evidence>
<name>A0ABY0FAI3_9NEIS</name>